<evidence type="ECO:0000313" key="5">
    <source>
        <dbReference type="Proteomes" id="UP000177187"/>
    </source>
</evidence>
<reference evidence="4 5" key="1">
    <citation type="journal article" date="2016" name="Nat. Commun.">
        <title>Thousands of microbial genomes shed light on interconnected biogeochemical processes in an aquifer system.</title>
        <authorList>
            <person name="Anantharaman K."/>
            <person name="Brown C.T."/>
            <person name="Hug L.A."/>
            <person name="Sharon I."/>
            <person name="Castelle C.J."/>
            <person name="Probst A.J."/>
            <person name="Thomas B.C."/>
            <person name="Singh A."/>
            <person name="Wilkins M.J."/>
            <person name="Karaoz U."/>
            <person name="Brodie E.L."/>
            <person name="Williams K.H."/>
            <person name="Hubbard S.S."/>
            <person name="Banfield J.F."/>
        </authorList>
    </citation>
    <scope>NUCLEOTIDE SEQUENCE [LARGE SCALE GENOMIC DNA]</scope>
</reference>
<dbReference type="Pfam" id="PF02482">
    <property type="entry name" value="Ribosomal_S30AE"/>
    <property type="match status" value="1"/>
</dbReference>
<dbReference type="HAMAP" id="MF_00839">
    <property type="entry name" value="HPF"/>
    <property type="match status" value="1"/>
</dbReference>
<evidence type="ECO:0000256" key="1">
    <source>
        <dbReference type="ARBA" id="ARBA00022845"/>
    </source>
</evidence>
<dbReference type="GO" id="GO:0043024">
    <property type="term" value="F:ribosomal small subunit binding"/>
    <property type="evidence" value="ECO:0007669"/>
    <property type="project" value="TreeGrafter"/>
</dbReference>
<dbReference type="NCBIfam" id="TIGR00741">
    <property type="entry name" value="yfiA"/>
    <property type="match status" value="1"/>
</dbReference>
<evidence type="ECO:0000256" key="2">
    <source>
        <dbReference type="HAMAP-Rule" id="MF_00839"/>
    </source>
</evidence>
<comment type="similarity">
    <text evidence="2">Belongs to the HPF/YfiA ribosome-associated protein family. Long HPF subfamily.</text>
</comment>
<dbReference type="InterPro" id="IPR038416">
    <property type="entry name" value="Ribosom_S30AE_C_sf"/>
</dbReference>
<feature type="domain" description="Sigma 54 modulation/S30EA ribosomal protein C-terminal" evidence="3">
    <location>
        <begin position="125"/>
        <end position="179"/>
    </location>
</feature>
<accession>A0A1F5FIZ5</accession>
<dbReference type="CDD" id="cd00552">
    <property type="entry name" value="RaiA"/>
    <property type="match status" value="1"/>
</dbReference>
<protein>
    <recommendedName>
        <fullName evidence="2">Ribosome hibernation promoting factor</fullName>
        <shortName evidence="2">HPF</shortName>
    </recommendedName>
</protein>
<dbReference type="Gene3D" id="3.30.505.50">
    <property type="entry name" value="Sigma 54 modulation/S30EA ribosomal protein, C-terminal domain"/>
    <property type="match status" value="1"/>
</dbReference>
<dbReference type="InterPro" id="IPR036567">
    <property type="entry name" value="RHF-like"/>
</dbReference>
<keyword evidence="2" id="KW-0963">Cytoplasm</keyword>
<comment type="subunit">
    <text evidence="2">Interacts with 100S ribosomes.</text>
</comment>
<dbReference type="Proteomes" id="UP000177187">
    <property type="component" value="Unassembled WGS sequence"/>
</dbReference>
<name>A0A1F5FIZ5_9BACT</name>
<dbReference type="Pfam" id="PF16321">
    <property type="entry name" value="Ribosom_S30AE_C"/>
    <property type="match status" value="1"/>
</dbReference>
<comment type="caution">
    <text evidence="4">The sequence shown here is derived from an EMBL/GenBank/DDBJ whole genome shotgun (WGS) entry which is preliminary data.</text>
</comment>
<proteinExistence type="inferred from homology"/>
<dbReference type="STRING" id="1817816.A2Y64_07985"/>
<evidence type="ECO:0000259" key="3">
    <source>
        <dbReference type="Pfam" id="PF16321"/>
    </source>
</evidence>
<dbReference type="InterPro" id="IPR034694">
    <property type="entry name" value="HPF_long/plastid"/>
</dbReference>
<dbReference type="GO" id="GO:0022627">
    <property type="term" value="C:cytosolic small ribosomal subunit"/>
    <property type="evidence" value="ECO:0007669"/>
    <property type="project" value="TreeGrafter"/>
</dbReference>
<dbReference type="InterPro" id="IPR050574">
    <property type="entry name" value="HPF/YfiA_ribosome-assoc"/>
</dbReference>
<keyword evidence="1 2" id="KW-0810">Translation regulation</keyword>
<dbReference type="AlphaFoldDB" id="A0A1F5FIZ5"/>
<comment type="subcellular location">
    <subcellularLocation>
        <location evidence="2">Cytoplasm</location>
    </subcellularLocation>
</comment>
<dbReference type="GO" id="GO:0045900">
    <property type="term" value="P:negative regulation of translational elongation"/>
    <property type="evidence" value="ECO:0007669"/>
    <property type="project" value="TreeGrafter"/>
</dbReference>
<dbReference type="Gene3D" id="3.30.160.100">
    <property type="entry name" value="Ribosome hibernation promotion factor-like"/>
    <property type="match status" value="1"/>
</dbReference>
<comment type="function">
    <text evidence="2">Required for dimerization of active 70S ribosomes into 100S ribosomes in stationary phase; 100S ribosomes are translationally inactive and sometimes present during exponential growth.</text>
</comment>
<evidence type="ECO:0000313" key="4">
    <source>
        <dbReference type="EMBL" id="OGD79587.1"/>
    </source>
</evidence>
<dbReference type="InterPro" id="IPR003489">
    <property type="entry name" value="RHF/RaiA"/>
</dbReference>
<dbReference type="SUPFAM" id="SSF69754">
    <property type="entry name" value="Ribosome binding protein Y (YfiA homologue)"/>
    <property type="match status" value="1"/>
</dbReference>
<organism evidence="4 5">
    <name type="scientific">Candidatus Coatesbacteria bacterium RBG_13_66_14</name>
    <dbReference type="NCBI Taxonomy" id="1817816"/>
    <lineage>
        <taxon>Bacteria</taxon>
        <taxon>Candidatus Coatesiibacteriota</taxon>
    </lineage>
</organism>
<dbReference type="PANTHER" id="PTHR33231">
    <property type="entry name" value="30S RIBOSOMAL PROTEIN"/>
    <property type="match status" value="1"/>
</dbReference>
<dbReference type="EMBL" id="MFAF01000006">
    <property type="protein sequence ID" value="OGD79587.1"/>
    <property type="molecule type" value="Genomic_DNA"/>
</dbReference>
<gene>
    <name evidence="2" type="primary">hpf</name>
    <name evidence="4" type="ORF">A2Y64_07985</name>
</gene>
<sequence length="184" mass="21426">MRISVVGRNYEVSDAVHHYLEERLGRIRRHFDRVMDANVVLAAEKYRHRAEININVNNVNMRGEGETGDMYTSIDMAVDKIDRQLRRYKDKLASRKHRHAPVKEEELPTVTHELLGPDAGELEEHERRVIQTERHMVKPMNLDEAVMQMDLMNADFYVFTNAGTDKLNVVYRRADGNVGWIAPE</sequence>
<dbReference type="PANTHER" id="PTHR33231:SF1">
    <property type="entry name" value="30S RIBOSOMAL PROTEIN"/>
    <property type="match status" value="1"/>
</dbReference>
<dbReference type="InterPro" id="IPR032528">
    <property type="entry name" value="Ribosom_S30AE_C"/>
</dbReference>